<name>A0A841D567_PLAVE</name>
<keyword evidence="1" id="KW-0175">Coiled coil</keyword>
<dbReference type="GO" id="GO:0016020">
    <property type="term" value="C:membrane"/>
    <property type="evidence" value="ECO:0007669"/>
    <property type="project" value="InterPro"/>
</dbReference>
<protein>
    <recommendedName>
        <fullName evidence="5">Copper transport outer membrane protein, MctB</fullName>
    </recommendedName>
</protein>
<proteinExistence type="predicted"/>
<reference evidence="3 4" key="1">
    <citation type="submission" date="2020-08" db="EMBL/GenBank/DDBJ databases">
        <title>Genomic Encyclopedia of Type Strains, Phase III (KMG-III): the genomes of soil and plant-associated and newly described type strains.</title>
        <authorList>
            <person name="Whitman W."/>
        </authorList>
    </citation>
    <scope>NUCLEOTIDE SEQUENCE [LARGE SCALE GENOMIC DNA]</scope>
    <source>
        <strain evidence="3 4">CECT 3303</strain>
    </source>
</reference>
<feature type="region of interest" description="Disordered" evidence="2">
    <location>
        <begin position="304"/>
        <end position="343"/>
    </location>
</feature>
<evidence type="ECO:0000256" key="2">
    <source>
        <dbReference type="SAM" id="MobiDB-lite"/>
    </source>
</evidence>
<dbReference type="InterPro" id="IPR021522">
    <property type="entry name" value="MctB"/>
</dbReference>
<keyword evidence="4" id="KW-1185">Reference proteome</keyword>
<evidence type="ECO:0000313" key="3">
    <source>
        <dbReference type="EMBL" id="MBB5963498.1"/>
    </source>
</evidence>
<sequence length="343" mass="34236">MIDFRYHLVSIVAIFLALSVGIVLGTTLLEEPALQATEAVADTLQKGNSELRAELDALRKRDAGNDAFVTAHAAELAQGVLAGESVVIVEAPGAAAATTEAVRQSIEQAGATVTGQVTLTDKYADPAQSAFVDNLATGVKPADMVFPAEDSPYDKAAAVLAGALVTVVPEQAGKENPSTAGILDAFQRAELLTVAAGPGQSGEPGRLTRAGLAVLIAPAEPYTGESAATQAGAIVSLVLGLDEGSRGGVLAGTQSAVAVGGVVAALRESVAEEKVSSVDTADTPAGRVVVVYALREQLSGLTGQYGTGPGAAAFEPAVPAPKDSPSPAQTASPPAPPTATPGG</sequence>
<dbReference type="GO" id="GO:0055070">
    <property type="term" value="P:copper ion homeostasis"/>
    <property type="evidence" value="ECO:0007669"/>
    <property type="project" value="InterPro"/>
</dbReference>
<dbReference type="Pfam" id="PF11382">
    <property type="entry name" value="MctB"/>
    <property type="match status" value="1"/>
</dbReference>
<organism evidence="3 4">
    <name type="scientific">Planomonospora venezuelensis</name>
    <dbReference type="NCBI Taxonomy" id="1999"/>
    <lineage>
        <taxon>Bacteria</taxon>
        <taxon>Bacillati</taxon>
        <taxon>Actinomycetota</taxon>
        <taxon>Actinomycetes</taxon>
        <taxon>Streptosporangiales</taxon>
        <taxon>Streptosporangiaceae</taxon>
        <taxon>Planomonospora</taxon>
    </lineage>
</organism>
<dbReference type="RefSeq" id="WP_184941644.1">
    <property type="nucleotide sequence ID" value="NZ_BAAAWZ010000004.1"/>
</dbReference>
<feature type="compositionally biased region" description="Pro residues" evidence="2">
    <location>
        <begin position="333"/>
        <end position="343"/>
    </location>
</feature>
<evidence type="ECO:0000256" key="1">
    <source>
        <dbReference type="SAM" id="Coils"/>
    </source>
</evidence>
<evidence type="ECO:0008006" key="5">
    <source>
        <dbReference type="Google" id="ProtNLM"/>
    </source>
</evidence>
<dbReference type="Proteomes" id="UP000562352">
    <property type="component" value="Unassembled WGS sequence"/>
</dbReference>
<dbReference type="AlphaFoldDB" id="A0A841D567"/>
<dbReference type="EMBL" id="JACHJJ010000007">
    <property type="protein sequence ID" value="MBB5963498.1"/>
    <property type="molecule type" value="Genomic_DNA"/>
</dbReference>
<gene>
    <name evidence="3" type="ORF">FHS22_002777</name>
</gene>
<accession>A0A841D567</accession>
<comment type="caution">
    <text evidence="3">The sequence shown here is derived from an EMBL/GenBank/DDBJ whole genome shotgun (WGS) entry which is preliminary data.</text>
</comment>
<feature type="coiled-coil region" evidence="1">
    <location>
        <begin position="34"/>
        <end position="61"/>
    </location>
</feature>
<evidence type="ECO:0000313" key="4">
    <source>
        <dbReference type="Proteomes" id="UP000562352"/>
    </source>
</evidence>